<evidence type="ECO:0000256" key="2">
    <source>
        <dbReference type="ARBA" id="ARBA00017846"/>
    </source>
</evidence>
<dbReference type="NCBIfam" id="NF008165">
    <property type="entry name" value="PRK10917.1-3"/>
    <property type="match status" value="1"/>
</dbReference>
<dbReference type="Pfam" id="PF00271">
    <property type="entry name" value="Helicase_C"/>
    <property type="match status" value="1"/>
</dbReference>
<evidence type="ECO:0000256" key="14">
    <source>
        <dbReference type="ARBA" id="ARBA00048988"/>
    </source>
</evidence>
<evidence type="ECO:0000256" key="15">
    <source>
        <dbReference type="RuleBase" id="RU363016"/>
    </source>
</evidence>
<dbReference type="PROSITE" id="PS51194">
    <property type="entry name" value="HELICASE_CTER"/>
    <property type="match status" value="1"/>
</dbReference>
<dbReference type="SUPFAM" id="SSF50249">
    <property type="entry name" value="Nucleic acid-binding proteins"/>
    <property type="match status" value="1"/>
</dbReference>
<dbReference type="SUPFAM" id="SSF52540">
    <property type="entry name" value="P-loop containing nucleoside triphosphate hydrolases"/>
    <property type="match status" value="2"/>
</dbReference>
<dbReference type="Pfam" id="PF17191">
    <property type="entry name" value="RecG_wedge"/>
    <property type="match status" value="1"/>
</dbReference>
<comment type="similarity">
    <text evidence="1 15">Belongs to the helicase family. RecG subfamily.</text>
</comment>
<evidence type="ECO:0000256" key="4">
    <source>
        <dbReference type="ARBA" id="ARBA00022763"/>
    </source>
</evidence>
<evidence type="ECO:0000256" key="7">
    <source>
        <dbReference type="ARBA" id="ARBA00022840"/>
    </source>
</evidence>
<name>A0A9D1WK01_9FIRM</name>
<evidence type="ECO:0000256" key="5">
    <source>
        <dbReference type="ARBA" id="ARBA00022801"/>
    </source>
</evidence>
<evidence type="ECO:0000256" key="1">
    <source>
        <dbReference type="ARBA" id="ARBA00007504"/>
    </source>
</evidence>
<dbReference type="GO" id="GO:0006310">
    <property type="term" value="P:DNA recombination"/>
    <property type="evidence" value="ECO:0007669"/>
    <property type="project" value="UniProtKB-UniRule"/>
</dbReference>
<dbReference type="NCBIfam" id="TIGR00643">
    <property type="entry name" value="recG"/>
    <property type="match status" value="1"/>
</dbReference>
<evidence type="ECO:0000313" key="19">
    <source>
        <dbReference type="Proteomes" id="UP000886817"/>
    </source>
</evidence>
<evidence type="ECO:0000256" key="11">
    <source>
        <dbReference type="ARBA" id="ARBA00023235"/>
    </source>
</evidence>
<dbReference type="SMART" id="SM00487">
    <property type="entry name" value="DEXDc"/>
    <property type="match status" value="1"/>
</dbReference>
<evidence type="ECO:0000256" key="12">
    <source>
        <dbReference type="ARBA" id="ARBA00034617"/>
    </source>
</evidence>
<dbReference type="PROSITE" id="PS51192">
    <property type="entry name" value="HELICASE_ATP_BIND_1"/>
    <property type="match status" value="1"/>
</dbReference>
<evidence type="ECO:0000256" key="9">
    <source>
        <dbReference type="ARBA" id="ARBA00023172"/>
    </source>
</evidence>
<evidence type="ECO:0000256" key="6">
    <source>
        <dbReference type="ARBA" id="ARBA00022806"/>
    </source>
</evidence>
<dbReference type="InterPro" id="IPR001650">
    <property type="entry name" value="Helicase_C-like"/>
</dbReference>
<comment type="catalytic activity">
    <reaction evidence="14 15">
        <text>ATP + H2O = ADP + phosphate + H(+)</text>
        <dbReference type="Rhea" id="RHEA:13065"/>
        <dbReference type="ChEBI" id="CHEBI:15377"/>
        <dbReference type="ChEBI" id="CHEBI:15378"/>
        <dbReference type="ChEBI" id="CHEBI:30616"/>
        <dbReference type="ChEBI" id="CHEBI:43474"/>
        <dbReference type="ChEBI" id="CHEBI:456216"/>
        <dbReference type="EC" id="5.6.2.4"/>
    </reaction>
</comment>
<dbReference type="CDD" id="cd17992">
    <property type="entry name" value="DEXHc_RecG"/>
    <property type="match status" value="1"/>
</dbReference>
<dbReference type="Gene3D" id="2.40.50.140">
    <property type="entry name" value="Nucleic acid-binding proteins"/>
    <property type="match status" value="1"/>
</dbReference>
<sequence>MKKQPLQTLKGVGEKTEKLFRKLNITDTEALLHYYPRDYDACEPCVPVEELVEGRKAAVLGKVMQTPSVVTSGRGRSVTTLTIAGESGKKLSLTWFHMPFLRSTIKKGMVLVFRGTPRVKNGRMTMEQPEYYTPGAYEEKMHHLQPIYGLTAGLSGKTIAKGVEQVLKEARLDPEYLPEEMREKYHLAEYNFALQNIHFPENREHLLIARKRLVFDEFLFFILAIQQLKAQEETHPNAFPMKEVWATEEAIDSLPYQLTRAQRQVWREIETDLKGTRLMSRLVQGDVGSGKTILAFLAMIMTAENGYQSALMVPTEVLARQHFEAVCRLLENLEVPSCRPVLLTGSNTQKEKREIYQKIASGETTMIIGTHALIQEKVQYRNLALVITDEQHRFGVKQREALTTRGAHPHVLVMSATPIPRTLAIILYGDLDISVIDELPARRLPIKNCVVDTSYRPQAYRFMERQIREGRQVYVICPMVEESEGLEAENVLDYTRKLQQIFPAEIRVASLHGRMKPREKNQIMEAFAAGEIHILVSTTVVEVGVNVPNATVMLVENAERFGLAQLHQLRGRVGRGEHQSYCIFMQGNTDQEISARLKILNQSNDGFYIAGEDLKLRGPGDLFGVRQSGALEFRLADVFGDAPILRDASAAAGELLALDPGLDLPQHEGIRKKMDLYVRENLEVLGI</sequence>
<protein>
    <recommendedName>
        <fullName evidence="2 15">ATP-dependent DNA helicase RecG</fullName>
        <ecNumber evidence="13 15">5.6.2.4</ecNumber>
    </recommendedName>
</protein>
<evidence type="ECO:0000256" key="13">
    <source>
        <dbReference type="ARBA" id="ARBA00034808"/>
    </source>
</evidence>
<reference evidence="18" key="2">
    <citation type="submission" date="2021-04" db="EMBL/GenBank/DDBJ databases">
        <authorList>
            <person name="Gilroy R."/>
        </authorList>
    </citation>
    <scope>NUCLEOTIDE SEQUENCE</scope>
    <source>
        <strain evidence="18">ChiSjej1B19-8411</strain>
    </source>
</reference>
<proteinExistence type="inferred from homology"/>
<dbReference type="Pfam" id="PF00270">
    <property type="entry name" value="DEAD"/>
    <property type="match status" value="1"/>
</dbReference>
<keyword evidence="5 15" id="KW-0378">Hydrolase</keyword>
<keyword evidence="7 15" id="KW-0067">ATP-binding</keyword>
<dbReference type="AlphaFoldDB" id="A0A9D1WK01"/>
<gene>
    <name evidence="18" type="primary">recG</name>
    <name evidence="18" type="ORF">IAA45_12400</name>
</gene>
<dbReference type="NCBIfam" id="NF008168">
    <property type="entry name" value="PRK10917.2-2"/>
    <property type="match status" value="1"/>
</dbReference>
<feature type="domain" description="Helicase ATP-binding" evidence="16">
    <location>
        <begin position="272"/>
        <end position="436"/>
    </location>
</feature>
<dbReference type="InterPro" id="IPR045562">
    <property type="entry name" value="RecG_dom3_C"/>
</dbReference>
<dbReference type="EC" id="5.6.2.4" evidence="13 15"/>
<dbReference type="EMBL" id="DXEX01000263">
    <property type="protein sequence ID" value="HIX60495.1"/>
    <property type="molecule type" value="Genomic_DNA"/>
</dbReference>
<evidence type="ECO:0000313" key="18">
    <source>
        <dbReference type="EMBL" id="HIX60495.1"/>
    </source>
</evidence>
<keyword evidence="11" id="KW-0413">Isomerase</keyword>
<dbReference type="Proteomes" id="UP000886817">
    <property type="component" value="Unassembled WGS sequence"/>
</dbReference>
<dbReference type="InterPro" id="IPR047112">
    <property type="entry name" value="RecG/Mfd"/>
</dbReference>
<dbReference type="InterPro" id="IPR033454">
    <property type="entry name" value="RecG_wedge"/>
</dbReference>
<comment type="function">
    <text evidence="15">Plays a critical role in recombination and DNA repair. Helps process Holliday junction intermediates to mature products by catalyzing branch migration. Has replication fork regression activity, unwinds stalled or blocked replication forks to make a HJ that can be resolved. Has a DNA unwinding activity characteristic of a DNA helicase with 3'-5' polarity.</text>
</comment>
<dbReference type="Gene3D" id="3.40.50.300">
    <property type="entry name" value="P-loop containing nucleotide triphosphate hydrolases"/>
    <property type="match status" value="2"/>
</dbReference>
<organism evidence="18 19">
    <name type="scientific">Candidatus Blautia gallistercoris</name>
    <dbReference type="NCBI Taxonomy" id="2838490"/>
    <lineage>
        <taxon>Bacteria</taxon>
        <taxon>Bacillati</taxon>
        <taxon>Bacillota</taxon>
        <taxon>Clostridia</taxon>
        <taxon>Lachnospirales</taxon>
        <taxon>Lachnospiraceae</taxon>
        <taxon>Blautia</taxon>
    </lineage>
</organism>
<dbReference type="PANTHER" id="PTHR47964:SF1">
    <property type="entry name" value="ATP-DEPENDENT DNA HELICASE HOMOLOG RECG, CHLOROPLASTIC"/>
    <property type="match status" value="1"/>
</dbReference>
<dbReference type="GO" id="GO:0005524">
    <property type="term" value="F:ATP binding"/>
    <property type="evidence" value="ECO:0007669"/>
    <property type="project" value="UniProtKB-KW"/>
</dbReference>
<dbReference type="InterPro" id="IPR012340">
    <property type="entry name" value="NA-bd_OB-fold"/>
</dbReference>
<comment type="caution">
    <text evidence="18">The sequence shown here is derived from an EMBL/GenBank/DDBJ whole genome shotgun (WGS) entry which is preliminary data.</text>
</comment>
<dbReference type="InterPro" id="IPR014001">
    <property type="entry name" value="Helicase_ATP-bd"/>
</dbReference>
<keyword evidence="3 15" id="KW-0547">Nucleotide-binding</keyword>
<accession>A0A9D1WK01</accession>
<keyword evidence="6 15" id="KW-0347">Helicase</keyword>
<evidence type="ECO:0000256" key="8">
    <source>
        <dbReference type="ARBA" id="ARBA00023125"/>
    </source>
</evidence>
<dbReference type="Pfam" id="PF19833">
    <property type="entry name" value="RecG_dom3_C"/>
    <property type="match status" value="1"/>
</dbReference>
<keyword evidence="10 15" id="KW-0234">DNA repair</keyword>
<keyword evidence="9 15" id="KW-0233">DNA recombination</keyword>
<reference evidence="18" key="1">
    <citation type="journal article" date="2021" name="PeerJ">
        <title>Extensive microbial diversity within the chicken gut microbiome revealed by metagenomics and culture.</title>
        <authorList>
            <person name="Gilroy R."/>
            <person name="Ravi A."/>
            <person name="Getino M."/>
            <person name="Pursley I."/>
            <person name="Horton D.L."/>
            <person name="Alikhan N.F."/>
            <person name="Baker D."/>
            <person name="Gharbi K."/>
            <person name="Hall N."/>
            <person name="Watson M."/>
            <person name="Adriaenssens E.M."/>
            <person name="Foster-Nyarko E."/>
            <person name="Jarju S."/>
            <person name="Secka A."/>
            <person name="Antonio M."/>
            <person name="Oren A."/>
            <person name="Chaudhuri R.R."/>
            <person name="La Ragione R."/>
            <person name="Hildebrand F."/>
            <person name="Pallen M.J."/>
        </authorList>
    </citation>
    <scope>NUCLEOTIDE SEQUENCE</scope>
    <source>
        <strain evidence="18">ChiSjej1B19-8411</strain>
    </source>
</reference>
<dbReference type="GO" id="GO:0016787">
    <property type="term" value="F:hydrolase activity"/>
    <property type="evidence" value="ECO:0007669"/>
    <property type="project" value="UniProtKB-KW"/>
</dbReference>
<keyword evidence="8" id="KW-0238">DNA-binding</keyword>
<dbReference type="GO" id="GO:0043138">
    <property type="term" value="F:3'-5' DNA helicase activity"/>
    <property type="evidence" value="ECO:0007669"/>
    <property type="project" value="UniProtKB-EC"/>
</dbReference>
<evidence type="ECO:0000259" key="17">
    <source>
        <dbReference type="PROSITE" id="PS51194"/>
    </source>
</evidence>
<feature type="domain" description="Helicase C-terminal" evidence="17">
    <location>
        <begin position="455"/>
        <end position="615"/>
    </location>
</feature>
<evidence type="ECO:0000256" key="3">
    <source>
        <dbReference type="ARBA" id="ARBA00022741"/>
    </source>
</evidence>
<dbReference type="SMART" id="SM00490">
    <property type="entry name" value="HELICc"/>
    <property type="match status" value="1"/>
</dbReference>
<keyword evidence="4 15" id="KW-0227">DNA damage</keyword>
<dbReference type="PANTHER" id="PTHR47964">
    <property type="entry name" value="ATP-DEPENDENT DNA HELICASE HOMOLOG RECG, CHLOROPLASTIC"/>
    <property type="match status" value="1"/>
</dbReference>
<dbReference type="InterPro" id="IPR004609">
    <property type="entry name" value="ATP-dep_DNA_helicase_RecG"/>
</dbReference>
<dbReference type="InterPro" id="IPR011545">
    <property type="entry name" value="DEAD/DEAH_box_helicase_dom"/>
</dbReference>
<dbReference type="GO" id="GO:0003677">
    <property type="term" value="F:DNA binding"/>
    <property type="evidence" value="ECO:0007669"/>
    <property type="project" value="UniProtKB-KW"/>
</dbReference>
<dbReference type="InterPro" id="IPR027417">
    <property type="entry name" value="P-loop_NTPase"/>
</dbReference>
<evidence type="ECO:0000259" key="16">
    <source>
        <dbReference type="PROSITE" id="PS51192"/>
    </source>
</evidence>
<dbReference type="GO" id="GO:0006281">
    <property type="term" value="P:DNA repair"/>
    <property type="evidence" value="ECO:0007669"/>
    <property type="project" value="UniProtKB-UniRule"/>
</dbReference>
<comment type="catalytic activity">
    <reaction evidence="12 15">
        <text>Couples ATP hydrolysis with the unwinding of duplex DNA by translocating in the 3'-5' direction.</text>
        <dbReference type="EC" id="5.6.2.4"/>
    </reaction>
</comment>
<evidence type="ECO:0000256" key="10">
    <source>
        <dbReference type="ARBA" id="ARBA00023204"/>
    </source>
</evidence>